<gene>
    <name evidence="3" type="ORF">OKA104_LOCUS14858</name>
    <name evidence="2" type="ORF">VCS650_LOCUS14033</name>
</gene>
<sequence>MMISNAICLVFILLSATAQVRSQLCLDVDQYGPCSLNGACGCFHMAGLIDTGVCGFLWPICSQLKPCNSSSNACDQPDTICVQHRRCRDIPLCYPVSMMDQRICPSMEMTNSTTTITVATSTPTIFTTTATPPTNTTTAQQLNCSDSSLITFENATTYSKIPDGYYDLKWINAYALDTQVYAQSSESGFYSAVTSGTWVAFNMNGDPMTIRIDQPNTFTIKSFIVSAARENNVTLSMISQRGSTYYKEASFKIEKNRSTTIELNWFDINTITFYASNDNTRQGEVFVIDDLCLDVTTNVTTPSNGTINTNMTTPSTGIINTNVTTPSNGTINMNMTTPSTGLLTNCSLNEVLYKNYCYYLDGTGGQCSNGYSLGSESILSRIADLFIGLNYKTRISKNCCVVTMESNSNYGISTLTQCNKQGPFTSVPVLNGGGCRNSTAISEAQLTFCVSN</sequence>
<dbReference type="AlphaFoldDB" id="A0A818X8Q1"/>
<evidence type="ECO:0000313" key="3">
    <source>
        <dbReference type="EMBL" id="CAF3737030.1"/>
    </source>
</evidence>
<proteinExistence type="predicted"/>
<feature type="chain" id="PRO_5036234462" evidence="1">
    <location>
        <begin position="23"/>
        <end position="452"/>
    </location>
</feature>
<evidence type="ECO:0000313" key="2">
    <source>
        <dbReference type="EMBL" id="CAF0987875.1"/>
    </source>
</evidence>
<name>A0A818X8Q1_9BILA</name>
<feature type="signal peptide" evidence="1">
    <location>
        <begin position="1"/>
        <end position="22"/>
    </location>
</feature>
<dbReference type="EMBL" id="CAJOAY010000798">
    <property type="protein sequence ID" value="CAF3737030.1"/>
    <property type="molecule type" value="Genomic_DNA"/>
</dbReference>
<dbReference type="EMBL" id="CAJNON010000115">
    <property type="protein sequence ID" value="CAF0987875.1"/>
    <property type="molecule type" value="Genomic_DNA"/>
</dbReference>
<comment type="caution">
    <text evidence="3">The sequence shown here is derived from an EMBL/GenBank/DDBJ whole genome shotgun (WGS) entry which is preliminary data.</text>
</comment>
<dbReference type="OrthoDB" id="10037117at2759"/>
<keyword evidence="1" id="KW-0732">Signal</keyword>
<reference evidence="3" key="1">
    <citation type="submission" date="2021-02" db="EMBL/GenBank/DDBJ databases">
        <authorList>
            <person name="Nowell W R."/>
        </authorList>
    </citation>
    <scope>NUCLEOTIDE SEQUENCE</scope>
</reference>
<organism evidence="3 4">
    <name type="scientific">Adineta steineri</name>
    <dbReference type="NCBI Taxonomy" id="433720"/>
    <lineage>
        <taxon>Eukaryota</taxon>
        <taxon>Metazoa</taxon>
        <taxon>Spiralia</taxon>
        <taxon>Gnathifera</taxon>
        <taxon>Rotifera</taxon>
        <taxon>Eurotatoria</taxon>
        <taxon>Bdelloidea</taxon>
        <taxon>Adinetida</taxon>
        <taxon>Adinetidae</taxon>
        <taxon>Adineta</taxon>
    </lineage>
</organism>
<accession>A0A818X8Q1</accession>
<dbReference type="Proteomes" id="UP000663891">
    <property type="component" value="Unassembled WGS sequence"/>
</dbReference>
<evidence type="ECO:0000313" key="4">
    <source>
        <dbReference type="Proteomes" id="UP000663881"/>
    </source>
</evidence>
<evidence type="ECO:0000256" key="1">
    <source>
        <dbReference type="SAM" id="SignalP"/>
    </source>
</evidence>
<protein>
    <submittedName>
        <fullName evidence="3">Uncharacterized protein</fullName>
    </submittedName>
</protein>
<dbReference type="Proteomes" id="UP000663881">
    <property type="component" value="Unassembled WGS sequence"/>
</dbReference>